<evidence type="ECO:0000313" key="2">
    <source>
        <dbReference type="Proteomes" id="UP001155077"/>
    </source>
</evidence>
<dbReference type="Proteomes" id="UP001155077">
    <property type="component" value="Unassembled WGS sequence"/>
</dbReference>
<reference evidence="1" key="1">
    <citation type="submission" date="2022-06" db="EMBL/GenBank/DDBJ databases">
        <title>Gramella sediminis sp. nov., isolated from deep-sea sediment of the Indian Ocean.</title>
        <authorList>
            <person name="Yang L."/>
        </authorList>
    </citation>
    <scope>NUCLEOTIDE SEQUENCE</scope>
    <source>
        <strain evidence="1">HMD3159</strain>
    </source>
</reference>
<name>A0ABT0Z324_9FLAO</name>
<evidence type="ECO:0000313" key="1">
    <source>
        <dbReference type="EMBL" id="MCM8569532.1"/>
    </source>
</evidence>
<sequence length="246" mass="29000">MRKVLVLILTLFVISCSEKNKFDGYYYQSNFKPNPYFMAPQIRVKDDSIISFYNHNKAVDSTIYAWNEEDSSYVSIESNDRNFGFLNSRFYAIGEDTLVQQFDTTGYAKKLEKFNFDSSQKISREEVQIEIYREILKNGYEKYSDTFVRTDKKSIVKKIEEQIVKDSIKNFHPFTSNSKVKTAVREYADFYLSDLGKLVENSIDIRRQADDLFHVKLLLENKYIGKRPLILELDFDKDTYSVKKIN</sequence>
<proteinExistence type="predicted"/>
<comment type="caution">
    <text evidence="1">The sequence shown here is derived from an EMBL/GenBank/DDBJ whole genome shotgun (WGS) entry which is preliminary data.</text>
</comment>
<dbReference type="RefSeq" id="WP_252112688.1">
    <property type="nucleotide sequence ID" value="NZ_JAMSCK010000003.1"/>
</dbReference>
<organism evidence="1 2">
    <name type="scientific">Gramella jeungdoensis</name>
    <dbReference type="NCBI Taxonomy" id="708091"/>
    <lineage>
        <taxon>Bacteria</taxon>
        <taxon>Pseudomonadati</taxon>
        <taxon>Bacteroidota</taxon>
        <taxon>Flavobacteriia</taxon>
        <taxon>Flavobacteriales</taxon>
        <taxon>Flavobacteriaceae</taxon>
        <taxon>Christiangramia</taxon>
    </lineage>
</organism>
<accession>A0ABT0Z324</accession>
<gene>
    <name evidence="1" type="ORF">NE848_09080</name>
</gene>
<protein>
    <submittedName>
        <fullName evidence="1">Uncharacterized protein</fullName>
    </submittedName>
</protein>
<dbReference type="PROSITE" id="PS51257">
    <property type="entry name" value="PROKAR_LIPOPROTEIN"/>
    <property type="match status" value="1"/>
</dbReference>
<keyword evidence="2" id="KW-1185">Reference proteome</keyword>
<dbReference type="EMBL" id="JAMSCK010000003">
    <property type="protein sequence ID" value="MCM8569532.1"/>
    <property type="molecule type" value="Genomic_DNA"/>
</dbReference>